<dbReference type="GO" id="GO:0005886">
    <property type="term" value="C:plasma membrane"/>
    <property type="evidence" value="ECO:0007669"/>
    <property type="project" value="UniProtKB-SubCell"/>
</dbReference>
<evidence type="ECO:0000256" key="8">
    <source>
        <dbReference type="HAMAP-Rule" id="MF_02078"/>
    </source>
</evidence>
<dbReference type="GO" id="GO:0008360">
    <property type="term" value="P:regulation of cell shape"/>
    <property type="evidence" value="ECO:0007669"/>
    <property type="project" value="UniProtKB-KW"/>
</dbReference>
<evidence type="ECO:0000313" key="10">
    <source>
        <dbReference type="EMBL" id="GCE03038.1"/>
    </source>
</evidence>
<feature type="region of interest" description="Disordered" evidence="9">
    <location>
        <begin position="93"/>
        <end position="205"/>
    </location>
</feature>
<feature type="transmembrane region" description="Helical" evidence="8">
    <location>
        <begin position="487"/>
        <end position="511"/>
    </location>
</feature>
<keyword evidence="6 8" id="KW-1133">Transmembrane helix</keyword>
<keyword evidence="8" id="KW-0813">Transport</keyword>
<feature type="transmembrane region" description="Helical" evidence="8">
    <location>
        <begin position="568"/>
        <end position="590"/>
    </location>
</feature>
<comment type="pathway">
    <text evidence="8">Cell wall biogenesis; peptidoglycan biosynthesis.</text>
</comment>
<feature type="transmembrane region" description="Helical" evidence="8">
    <location>
        <begin position="457"/>
        <end position="481"/>
    </location>
</feature>
<organism evidence="10 11">
    <name type="scientific">Dictyobacter aurantiacus</name>
    <dbReference type="NCBI Taxonomy" id="1936993"/>
    <lineage>
        <taxon>Bacteria</taxon>
        <taxon>Bacillati</taxon>
        <taxon>Chloroflexota</taxon>
        <taxon>Ktedonobacteria</taxon>
        <taxon>Ktedonobacterales</taxon>
        <taxon>Dictyobacteraceae</taxon>
        <taxon>Dictyobacter</taxon>
    </lineage>
</organism>
<keyword evidence="3 8" id="KW-0812">Transmembrane</keyword>
<proteinExistence type="inferred from homology"/>
<dbReference type="InterPro" id="IPR051050">
    <property type="entry name" value="Lipid_II_flippase_MurJ/MviN"/>
</dbReference>
<dbReference type="CDD" id="cd13123">
    <property type="entry name" value="MATE_MurJ_like"/>
    <property type="match status" value="1"/>
</dbReference>
<keyword evidence="4 8" id="KW-0133">Cell shape</keyword>
<evidence type="ECO:0000256" key="7">
    <source>
        <dbReference type="ARBA" id="ARBA00023136"/>
    </source>
</evidence>
<evidence type="ECO:0000256" key="1">
    <source>
        <dbReference type="ARBA" id="ARBA00004651"/>
    </source>
</evidence>
<dbReference type="InterPro" id="IPR004268">
    <property type="entry name" value="MurJ"/>
</dbReference>
<reference evidence="11" key="1">
    <citation type="submission" date="2018-12" db="EMBL/GenBank/DDBJ databases">
        <title>Tengunoibacter tsumagoiensis gen. nov., sp. nov., Dictyobacter kobayashii sp. nov., D. alpinus sp. nov., and D. joshuensis sp. nov. and description of Dictyobacteraceae fam. nov. within the order Ktedonobacterales isolated from Tengu-no-mugimeshi.</title>
        <authorList>
            <person name="Wang C.M."/>
            <person name="Zheng Y."/>
            <person name="Sakai Y."/>
            <person name="Toyoda A."/>
            <person name="Minakuchi Y."/>
            <person name="Abe K."/>
            <person name="Yokota A."/>
            <person name="Yabe S."/>
        </authorList>
    </citation>
    <scope>NUCLEOTIDE SEQUENCE [LARGE SCALE GENOMIC DNA]</scope>
    <source>
        <strain evidence="11">S-27</strain>
    </source>
</reference>
<dbReference type="PANTHER" id="PTHR47019">
    <property type="entry name" value="LIPID II FLIPPASE MURJ"/>
    <property type="match status" value="1"/>
</dbReference>
<feature type="transmembrane region" description="Helical" evidence="8">
    <location>
        <begin position="532"/>
        <end position="556"/>
    </location>
</feature>
<dbReference type="GO" id="GO:0015648">
    <property type="term" value="F:lipid-linked peptidoglycan transporter activity"/>
    <property type="evidence" value="ECO:0007669"/>
    <property type="project" value="UniProtKB-UniRule"/>
</dbReference>
<comment type="subcellular location">
    <subcellularLocation>
        <location evidence="1 8">Cell membrane</location>
        <topology evidence="1 8">Multi-pass membrane protein</topology>
    </subcellularLocation>
</comment>
<comment type="function">
    <text evidence="8">Involved in peptidoglycan biosynthesis. Transports lipid-linked peptidoglycan precursors from the inner to the outer leaflet of the cytoplasmic membrane.</text>
</comment>
<feature type="compositionally biased region" description="Polar residues" evidence="9">
    <location>
        <begin position="189"/>
        <end position="205"/>
    </location>
</feature>
<accession>A0A401Z892</accession>
<dbReference type="Pfam" id="PF03023">
    <property type="entry name" value="MurJ"/>
    <property type="match status" value="1"/>
</dbReference>
<keyword evidence="7 8" id="KW-0472">Membrane</keyword>
<evidence type="ECO:0000256" key="6">
    <source>
        <dbReference type="ARBA" id="ARBA00022989"/>
    </source>
</evidence>
<name>A0A401Z892_9CHLR</name>
<evidence type="ECO:0000256" key="2">
    <source>
        <dbReference type="ARBA" id="ARBA00022475"/>
    </source>
</evidence>
<dbReference type="GO" id="GO:0071555">
    <property type="term" value="P:cell wall organization"/>
    <property type="evidence" value="ECO:0007669"/>
    <property type="project" value="UniProtKB-KW"/>
</dbReference>
<feature type="transmembrane region" description="Helical" evidence="8">
    <location>
        <begin position="260"/>
        <end position="278"/>
    </location>
</feature>
<feature type="transmembrane region" description="Helical" evidence="8">
    <location>
        <begin position="632"/>
        <end position="654"/>
    </location>
</feature>
<dbReference type="Proteomes" id="UP000287224">
    <property type="component" value="Unassembled WGS sequence"/>
</dbReference>
<evidence type="ECO:0000256" key="3">
    <source>
        <dbReference type="ARBA" id="ARBA00022692"/>
    </source>
</evidence>
<evidence type="ECO:0000256" key="4">
    <source>
        <dbReference type="ARBA" id="ARBA00022960"/>
    </source>
</evidence>
<comment type="similarity">
    <text evidence="8">Belongs to the MurJ/MviN family.</text>
</comment>
<feature type="transmembrane region" description="Helical" evidence="8">
    <location>
        <begin position="602"/>
        <end position="626"/>
    </location>
</feature>
<feature type="region of interest" description="Disordered" evidence="9">
    <location>
        <begin position="1"/>
        <end position="61"/>
    </location>
</feature>
<sequence>MRPPTPSGAPPRSFASPPGRPLPQHPSQAQDPQQTQVPSKYQQQYQQQSQRPMQDMGMTLGFGQGTEYQYFDVPQPSQPMAQLRQERLQQLREERMRRQQRRIRGGDVTAMFPWKGGNRSARAEADSLPPPSGSLSASPRVPRTPAPPSQFSPRVSLPDYDNEETVAPIRASTQPPESLRLPRREPPTANANANLQPASSSSQDTGMIQKVRVGRAMSILTIAFVASRILGILRTSMFAYVFGTSPVSDAYLQAFLIPDFIFNIVSGGALSSAFIPVFTNYMVGEKDERKAWHVASSALNLAITIMTVLALIGIIFARQIVPIYNIGAPPAQLDLIASLTRIMLLQSVILGGGVIVTSVLNAQQDFKLSAIGSVLYNVGLIGGLVPGIFIAFAGRGNPQLAVYSATWGVVVGALLQVGAQVPGLAKVGMKYTRSFDWKDPGVIQIARSMLPRIGNSAMIYLSTFVDRNLILLVVGSAGGGVTQYYQAFQLVLLPFGIFGLSPATAVFPTLAENVAKGRFDRVRSTILETLRSVLFTTIPSGIGLIILGLPVIQVLLQHGHYNLDSAQATYWPLAAFSLGLAGLCGVELLTRSFYALRDTKTPVIVSIAQFVFKIALSLVVVNAAVWGTNWGLAALAFSTSAANILEATVLFWLLNQRLGGLQARELLRFIGRVLLASLAMAVVVFVARELLDRLLDTTNGQSTGLIGTIEAMIKLGVEVFVGLFVYVRASRFLGIQELGPIKRILDRLKLSWI</sequence>
<dbReference type="EMBL" id="BIFQ01000001">
    <property type="protein sequence ID" value="GCE03038.1"/>
    <property type="molecule type" value="Genomic_DNA"/>
</dbReference>
<dbReference type="NCBIfam" id="TIGR01695">
    <property type="entry name" value="murJ_mviN"/>
    <property type="match status" value="1"/>
</dbReference>
<gene>
    <name evidence="8" type="primary">murJ</name>
    <name evidence="10" type="ORF">KDAU_03670</name>
</gene>
<dbReference type="GO" id="GO:0034204">
    <property type="term" value="P:lipid translocation"/>
    <property type="evidence" value="ECO:0007669"/>
    <property type="project" value="TreeGrafter"/>
</dbReference>
<dbReference type="AlphaFoldDB" id="A0A401Z892"/>
<feature type="transmembrane region" description="Helical" evidence="8">
    <location>
        <begin position="374"/>
        <end position="394"/>
    </location>
</feature>
<feature type="transmembrane region" description="Helical" evidence="8">
    <location>
        <begin position="217"/>
        <end position="240"/>
    </location>
</feature>
<protein>
    <recommendedName>
        <fullName evidence="8">Probable lipid II flippase MurJ</fullName>
    </recommendedName>
</protein>
<keyword evidence="5 8" id="KW-0573">Peptidoglycan synthesis</keyword>
<feature type="transmembrane region" description="Helical" evidence="8">
    <location>
        <begin position="400"/>
        <end position="425"/>
    </location>
</feature>
<feature type="transmembrane region" description="Helical" evidence="8">
    <location>
        <begin position="666"/>
        <end position="686"/>
    </location>
</feature>
<comment type="caution">
    <text evidence="10">The sequence shown here is derived from an EMBL/GenBank/DDBJ whole genome shotgun (WGS) entry which is preliminary data.</text>
</comment>
<keyword evidence="8" id="KW-0961">Cell wall biogenesis/degradation</keyword>
<evidence type="ECO:0000313" key="11">
    <source>
        <dbReference type="Proteomes" id="UP000287224"/>
    </source>
</evidence>
<keyword evidence="2 8" id="KW-1003">Cell membrane</keyword>
<dbReference type="PRINTS" id="PR01806">
    <property type="entry name" value="VIRFACTRMVIN"/>
</dbReference>
<evidence type="ECO:0000256" key="9">
    <source>
        <dbReference type="SAM" id="MobiDB-lite"/>
    </source>
</evidence>
<feature type="transmembrane region" description="Helical" evidence="8">
    <location>
        <begin position="706"/>
        <end position="727"/>
    </location>
</feature>
<feature type="transmembrane region" description="Helical" evidence="8">
    <location>
        <begin position="299"/>
        <end position="321"/>
    </location>
</feature>
<dbReference type="HAMAP" id="MF_02078">
    <property type="entry name" value="MurJ_MviN"/>
    <property type="match status" value="1"/>
</dbReference>
<dbReference type="GO" id="GO:0009252">
    <property type="term" value="P:peptidoglycan biosynthetic process"/>
    <property type="evidence" value="ECO:0007669"/>
    <property type="project" value="UniProtKB-UniRule"/>
</dbReference>
<feature type="compositionally biased region" description="Low complexity" evidence="9">
    <location>
        <begin position="33"/>
        <end position="54"/>
    </location>
</feature>
<keyword evidence="11" id="KW-1185">Reference proteome</keyword>
<dbReference type="PANTHER" id="PTHR47019:SF1">
    <property type="entry name" value="LIPID II FLIPPASE MURJ"/>
    <property type="match status" value="1"/>
</dbReference>
<evidence type="ECO:0000256" key="5">
    <source>
        <dbReference type="ARBA" id="ARBA00022984"/>
    </source>
</evidence>
<dbReference type="UniPathway" id="UPA00219"/>
<feature type="transmembrane region" description="Helical" evidence="8">
    <location>
        <begin position="341"/>
        <end position="362"/>
    </location>
</feature>